<comment type="caution">
    <text evidence="1">The sequence shown here is derived from an EMBL/GenBank/DDBJ whole genome shotgun (WGS) entry which is preliminary data.</text>
</comment>
<sequence>MNITNMGCNVDLPPCGAPWATSPTAKRSTIPACFYSATYSAFASVRLEVLQWNAGALSQSKKVQIQQSIRVCLPSDLWPRLPCRPSASLRHFYRTFLPTMRFWRSNGKGPPAPMCGFQGRTEV</sequence>
<keyword evidence="2" id="KW-1185">Reference proteome</keyword>
<evidence type="ECO:0000313" key="1">
    <source>
        <dbReference type="EMBL" id="GBM00691.1"/>
    </source>
</evidence>
<accession>A0A4Y2C8C3</accession>
<organism evidence="1 2">
    <name type="scientific">Araneus ventricosus</name>
    <name type="common">Orbweaver spider</name>
    <name type="synonym">Epeira ventricosa</name>
    <dbReference type="NCBI Taxonomy" id="182803"/>
    <lineage>
        <taxon>Eukaryota</taxon>
        <taxon>Metazoa</taxon>
        <taxon>Ecdysozoa</taxon>
        <taxon>Arthropoda</taxon>
        <taxon>Chelicerata</taxon>
        <taxon>Arachnida</taxon>
        <taxon>Araneae</taxon>
        <taxon>Araneomorphae</taxon>
        <taxon>Entelegynae</taxon>
        <taxon>Araneoidea</taxon>
        <taxon>Araneidae</taxon>
        <taxon>Araneus</taxon>
    </lineage>
</organism>
<evidence type="ECO:0000313" key="2">
    <source>
        <dbReference type="Proteomes" id="UP000499080"/>
    </source>
</evidence>
<name>A0A4Y2C8C3_ARAVE</name>
<protein>
    <submittedName>
        <fullName evidence="1">Uncharacterized protein</fullName>
    </submittedName>
</protein>
<dbReference type="Proteomes" id="UP000499080">
    <property type="component" value="Unassembled WGS sequence"/>
</dbReference>
<reference evidence="1 2" key="1">
    <citation type="journal article" date="2019" name="Sci. Rep.">
        <title>Orb-weaving spider Araneus ventricosus genome elucidates the spidroin gene catalogue.</title>
        <authorList>
            <person name="Kono N."/>
            <person name="Nakamura H."/>
            <person name="Ohtoshi R."/>
            <person name="Moran D.A.P."/>
            <person name="Shinohara A."/>
            <person name="Yoshida Y."/>
            <person name="Fujiwara M."/>
            <person name="Mori M."/>
            <person name="Tomita M."/>
            <person name="Arakawa K."/>
        </authorList>
    </citation>
    <scope>NUCLEOTIDE SEQUENCE [LARGE SCALE GENOMIC DNA]</scope>
</reference>
<gene>
    <name evidence="1" type="ORF">AVEN_118033_1</name>
</gene>
<proteinExistence type="predicted"/>
<dbReference type="EMBL" id="BGPR01000159">
    <property type="protein sequence ID" value="GBM00691.1"/>
    <property type="molecule type" value="Genomic_DNA"/>
</dbReference>
<dbReference type="AlphaFoldDB" id="A0A4Y2C8C3"/>